<feature type="domain" description="SAM-dependent MTase RsmB/NOP-type" evidence="14">
    <location>
        <begin position="177"/>
        <end position="449"/>
    </location>
</feature>
<keyword evidence="16" id="KW-1185">Reference proteome</keyword>
<keyword evidence="5" id="KW-0698">rRNA processing</keyword>
<dbReference type="Gene3D" id="3.40.50.150">
    <property type="entry name" value="Vaccinia Virus protein VP39"/>
    <property type="match status" value="1"/>
</dbReference>
<evidence type="ECO:0000256" key="1">
    <source>
        <dbReference type="ARBA" id="ARBA00002724"/>
    </source>
</evidence>
<evidence type="ECO:0000256" key="4">
    <source>
        <dbReference type="ARBA" id="ARBA00022490"/>
    </source>
</evidence>
<evidence type="ECO:0000256" key="6">
    <source>
        <dbReference type="ARBA" id="ARBA00022603"/>
    </source>
</evidence>
<keyword evidence="8 13" id="KW-0949">S-adenosyl-L-methionine</keyword>
<dbReference type="OrthoDB" id="9810297at2"/>
<dbReference type="Pfam" id="PF01029">
    <property type="entry name" value="NusB"/>
    <property type="match status" value="1"/>
</dbReference>
<sequence length="449" mass="50101">MPKPYDANKIDRIREQAMQVLLRIHSEGAYANVALAEELRIAQMTERDRRFLTELVYGTVKAGETLDYMIRRYVADLKKAQPPIRELLRLGFYQIFFMDKIPSSAVCHTAVELAKKHGGKGAASFVNGVLRTALREPKRAALPQGHDARSLALRMQHPVWMVERWLRDYGSERTETLCRCDNESAPLTLRTNTLRTSRTALIERLTAAGVRAEASLRVPESVLLHAHGALDALAPLREGLAQVQDESSMLVAHVLGAEPGMTVIDACAAPGGKTTHIAQRMENRGRIWAFDIHEEKLRRIMRNAERLGISIIETQLLDAREVGAHYGVCADRVLVDAPCSGLGVLRRKPDARWRKTPSDVKTLPPLQLAILASAARTVKQGGVLVYSTCTMERSENTAVVEAFLRGHEDFVLEETGAFLPEQKTAERMVQIMPETGGPDGFFIARMRRR</sequence>
<comment type="catalytic activity">
    <reaction evidence="12">
        <text>cytidine(967) in 16S rRNA + S-adenosyl-L-methionine = 5-methylcytidine(967) in 16S rRNA + S-adenosyl-L-homocysteine + H(+)</text>
        <dbReference type="Rhea" id="RHEA:42748"/>
        <dbReference type="Rhea" id="RHEA-COMP:10219"/>
        <dbReference type="Rhea" id="RHEA-COMP:10220"/>
        <dbReference type="ChEBI" id="CHEBI:15378"/>
        <dbReference type="ChEBI" id="CHEBI:57856"/>
        <dbReference type="ChEBI" id="CHEBI:59789"/>
        <dbReference type="ChEBI" id="CHEBI:74483"/>
        <dbReference type="ChEBI" id="CHEBI:82748"/>
        <dbReference type="EC" id="2.1.1.176"/>
    </reaction>
</comment>
<dbReference type="InterPro" id="IPR004573">
    <property type="entry name" value="rRNA_ssu_MeTfrase_B"/>
</dbReference>
<feature type="binding site" evidence="13">
    <location>
        <position position="291"/>
    </location>
    <ligand>
        <name>S-adenosyl-L-methionine</name>
        <dbReference type="ChEBI" id="CHEBI:59789"/>
    </ligand>
</feature>
<dbReference type="RefSeq" id="WP_006691412.1">
    <property type="nucleotide sequence ID" value="NZ_GG694010.1"/>
</dbReference>
<evidence type="ECO:0000313" key="15">
    <source>
        <dbReference type="EMBL" id="EEQ49589.1"/>
    </source>
</evidence>
<dbReference type="InterPro" id="IPR023267">
    <property type="entry name" value="RCMT"/>
</dbReference>
<dbReference type="InterPro" id="IPR006027">
    <property type="entry name" value="NusB_RsmB_TIM44"/>
</dbReference>
<evidence type="ECO:0000256" key="9">
    <source>
        <dbReference type="ARBA" id="ARBA00022884"/>
    </source>
</evidence>
<proteinExistence type="inferred from homology"/>
<dbReference type="STRING" id="638302.HMPREF0908_0171"/>
<dbReference type="InterPro" id="IPR001678">
    <property type="entry name" value="MeTrfase_RsmB-F_NOP2_dom"/>
</dbReference>
<dbReference type="PROSITE" id="PS51686">
    <property type="entry name" value="SAM_MT_RSMB_NOP"/>
    <property type="match status" value="1"/>
</dbReference>
<dbReference type="Pfam" id="PF01189">
    <property type="entry name" value="Methyltr_RsmB-F"/>
    <property type="match status" value="1"/>
</dbReference>
<feature type="binding site" evidence="13">
    <location>
        <begin position="267"/>
        <end position="273"/>
    </location>
    <ligand>
        <name>S-adenosyl-L-methionine</name>
        <dbReference type="ChEBI" id="CHEBI:59789"/>
    </ligand>
</feature>
<dbReference type="PANTHER" id="PTHR22807:SF61">
    <property type="entry name" value="NOL1_NOP2_SUN FAMILY PROTEIN _ ANTITERMINATION NUSB DOMAIN-CONTAINING PROTEIN"/>
    <property type="match status" value="1"/>
</dbReference>
<dbReference type="FunFam" id="3.40.50.150:FF:000257">
    <property type="entry name" value="16S rRNA methyltransferase"/>
    <property type="match status" value="1"/>
</dbReference>
<evidence type="ECO:0000256" key="7">
    <source>
        <dbReference type="ARBA" id="ARBA00022679"/>
    </source>
</evidence>
<dbReference type="SUPFAM" id="SSF53335">
    <property type="entry name" value="S-adenosyl-L-methionine-dependent methyltransferases"/>
    <property type="match status" value="1"/>
</dbReference>
<dbReference type="AlphaFoldDB" id="C4V0R0"/>
<feature type="binding site" evidence="13">
    <location>
        <position position="318"/>
    </location>
    <ligand>
        <name>S-adenosyl-L-methionine</name>
        <dbReference type="ChEBI" id="CHEBI:59789"/>
    </ligand>
</feature>
<feature type="active site" description="Nucleophile" evidence="13">
    <location>
        <position position="389"/>
    </location>
</feature>
<keyword evidence="9 13" id="KW-0694">RNA-binding</keyword>
<comment type="caution">
    <text evidence="15">The sequence shown here is derived from an EMBL/GenBank/DDBJ whole genome shotgun (WGS) entry which is preliminary data.</text>
</comment>
<organism evidence="15 16">
    <name type="scientific">Selenomonas flueggei ATCC 43531</name>
    <dbReference type="NCBI Taxonomy" id="638302"/>
    <lineage>
        <taxon>Bacteria</taxon>
        <taxon>Bacillati</taxon>
        <taxon>Bacillota</taxon>
        <taxon>Negativicutes</taxon>
        <taxon>Selenomonadales</taxon>
        <taxon>Selenomonadaceae</taxon>
        <taxon>Selenomonas</taxon>
    </lineage>
</organism>
<keyword evidence="4" id="KW-0963">Cytoplasm</keyword>
<comment type="similarity">
    <text evidence="13">Belongs to the class I-like SAM-binding methyltransferase superfamily. RsmB/NOP family.</text>
</comment>
<feature type="binding site" evidence="13">
    <location>
        <position position="336"/>
    </location>
    <ligand>
        <name>S-adenosyl-L-methionine</name>
        <dbReference type="ChEBI" id="CHEBI:59789"/>
    </ligand>
</feature>
<dbReference type="InterPro" id="IPR035926">
    <property type="entry name" value="NusB-like_sf"/>
</dbReference>
<dbReference type="Pfam" id="PF22458">
    <property type="entry name" value="RsmF-B_ferredox"/>
    <property type="match status" value="1"/>
</dbReference>
<evidence type="ECO:0000313" key="16">
    <source>
        <dbReference type="Proteomes" id="UP000005309"/>
    </source>
</evidence>
<dbReference type="Gene3D" id="3.30.70.1170">
    <property type="entry name" value="Sun protein, domain 3"/>
    <property type="match status" value="1"/>
</dbReference>
<dbReference type="InterPro" id="IPR029063">
    <property type="entry name" value="SAM-dependent_MTases_sf"/>
</dbReference>
<evidence type="ECO:0000256" key="8">
    <source>
        <dbReference type="ARBA" id="ARBA00022691"/>
    </source>
</evidence>
<name>C4V0R0_9FIRM</name>
<dbReference type="Gene3D" id="1.10.940.10">
    <property type="entry name" value="NusB-like"/>
    <property type="match status" value="1"/>
</dbReference>
<dbReference type="CDD" id="cd02440">
    <property type="entry name" value="AdoMet_MTases"/>
    <property type="match status" value="1"/>
</dbReference>
<evidence type="ECO:0000256" key="10">
    <source>
        <dbReference type="ARBA" id="ARBA00030399"/>
    </source>
</evidence>
<dbReference type="eggNOG" id="COG0144">
    <property type="taxonomic scope" value="Bacteria"/>
</dbReference>
<dbReference type="GO" id="GO:0008649">
    <property type="term" value="F:rRNA methyltransferase activity"/>
    <property type="evidence" value="ECO:0007669"/>
    <property type="project" value="InterPro"/>
</dbReference>
<evidence type="ECO:0000256" key="2">
    <source>
        <dbReference type="ARBA" id="ARBA00004496"/>
    </source>
</evidence>
<dbReference type="HOGENOM" id="CLU_005316_0_1_9"/>
<comment type="function">
    <text evidence="1">Specifically methylates the cytosine at position 967 (m5C967) of 16S rRNA.</text>
</comment>
<dbReference type="SUPFAM" id="SSF48013">
    <property type="entry name" value="NusB-like"/>
    <property type="match status" value="1"/>
</dbReference>
<dbReference type="PRINTS" id="PR02008">
    <property type="entry name" value="RCMTFAMILY"/>
</dbReference>
<evidence type="ECO:0000256" key="5">
    <source>
        <dbReference type="ARBA" id="ARBA00022552"/>
    </source>
</evidence>
<dbReference type="Proteomes" id="UP000005309">
    <property type="component" value="Unassembled WGS sequence"/>
</dbReference>
<dbReference type="EC" id="2.1.1.176" evidence="3"/>
<dbReference type="InterPro" id="IPR049560">
    <property type="entry name" value="MeTrfase_RsmB-F_NOP2_cat"/>
</dbReference>
<accession>C4V0R0</accession>
<dbReference type="NCBIfam" id="NF011494">
    <property type="entry name" value="PRK14902.1"/>
    <property type="match status" value="1"/>
</dbReference>
<dbReference type="GO" id="GO:0006355">
    <property type="term" value="P:regulation of DNA-templated transcription"/>
    <property type="evidence" value="ECO:0007669"/>
    <property type="project" value="InterPro"/>
</dbReference>
<dbReference type="GO" id="GO:0005737">
    <property type="term" value="C:cytoplasm"/>
    <property type="evidence" value="ECO:0007669"/>
    <property type="project" value="UniProtKB-SubCell"/>
</dbReference>
<evidence type="ECO:0000256" key="3">
    <source>
        <dbReference type="ARBA" id="ARBA00012140"/>
    </source>
</evidence>
<dbReference type="InterPro" id="IPR054728">
    <property type="entry name" value="RsmB-like_ferredoxin"/>
</dbReference>
<dbReference type="PANTHER" id="PTHR22807">
    <property type="entry name" value="NOP2 YEAST -RELATED NOL1/NOP2/FMU SUN DOMAIN-CONTAINING"/>
    <property type="match status" value="1"/>
</dbReference>
<keyword evidence="6 13" id="KW-0489">Methyltransferase</keyword>
<protein>
    <recommendedName>
        <fullName evidence="3">16S rRNA (cytosine(967)-C(5))-methyltransferase</fullName>
        <ecNumber evidence="3">2.1.1.176</ecNumber>
    </recommendedName>
    <alternativeName>
        <fullName evidence="10">16S rRNA m5C967 methyltransferase</fullName>
    </alternativeName>
    <alternativeName>
        <fullName evidence="11">rRNA (cytosine-C(5)-)-methyltransferase RsmB</fullName>
    </alternativeName>
</protein>
<keyword evidence="7 13" id="KW-0808">Transferase</keyword>
<gene>
    <name evidence="15" type="primary">sun</name>
    <name evidence="15" type="ORF">HMPREF0908_0171</name>
</gene>
<dbReference type="eggNOG" id="COG0781">
    <property type="taxonomic scope" value="Bacteria"/>
</dbReference>
<evidence type="ECO:0000256" key="13">
    <source>
        <dbReference type="PROSITE-ProRule" id="PRU01023"/>
    </source>
</evidence>
<dbReference type="NCBIfam" id="TIGR00563">
    <property type="entry name" value="rsmB"/>
    <property type="match status" value="1"/>
</dbReference>
<dbReference type="GO" id="GO:0003723">
    <property type="term" value="F:RNA binding"/>
    <property type="evidence" value="ECO:0007669"/>
    <property type="project" value="UniProtKB-UniRule"/>
</dbReference>
<evidence type="ECO:0000256" key="11">
    <source>
        <dbReference type="ARBA" id="ARBA00031088"/>
    </source>
</evidence>
<comment type="subcellular location">
    <subcellularLocation>
        <location evidence="2">Cytoplasm</location>
    </subcellularLocation>
</comment>
<evidence type="ECO:0000259" key="14">
    <source>
        <dbReference type="PROSITE" id="PS51686"/>
    </source>
</evidence>
<reference evidence="15 16" key="1">
    <citation type="submission" date="2009-04" db="EMBL/GenBank/DDBJ databases">
        <authorList>
            <person name="Qin X."/>
            <person name="Bachman B."/>
            <person name="Battles P."/>
            <person name="Bell A."/>
            <person name="Bess C."/>
            <person name="Bickham C."/>
            <person name="Chaboub L."/>
            <person name="Chen D."/>
            <person name="Coyle M."/>
            <person name="Deiros D.R."/>
            <person name="Dinh H."/>
            <person name="Forbes L."/>
            <person name="Fowler G."/>
            <person name="Francisco L."/>
            <person name="Fu Q."/>
            <person name="Gubbala S."/>
            <person name="Hale W."/>
            <person name="Han Y."/>
            <person name="Hemphill L."/>
            <person name="Highlander S.K."/>
            <person name="Hirani K."/>
            <person name="Hogues M."/>
            <person name="Jackson L."/>
            <person name="Jakkamsetti A."/>
            <person name="Javaid M."/>
            <person name="Jiang H."/>
            <person name="Korchina V."/>
            <person name="Kovar C."/>
            <person name="Lara F."/>
            <person name="Lee S."/>
            <person name="Mata R."/>
            <person name="Mathew T."/>
            <person name="Moen C."/>
            <person name="Morales K."/>
            <person name="Munidasa M."/>
            <person name="Nazareth L."/>
            <person name="Ngo R."/>
            <person name="Nguyen L."/>
            <person name="Okwuonu G."/>
            <person name="Ongeri F."/>
            <person name="Patil S."/>
            <person name="Petrosino J."/>
            <person name="Pham C."/>
            <person name="Pham P."/>
            <person name="Pu L.-L."/>
            <person name="Puazo M."/>
            <person name="Raj R."/>
            <person name="Reid J."/>
            <person name="Rouhana J."/>
            <person name="Saada N."/>
            <person name="Shang Y."/>
            <person name="Simmons D."/>
            <person name="Thornton R."/>
            <person name="Warren J."/>
            <person name="Weissenberger G."/>
            <person name="Zhang J."/>
            <person name="Zhang L."/>
            <person name="Zhou C."/>
            <person name="Zhu D."/>
            <person name="Muzny D."/>
            <person name="Worley K."/>
            <person name="Gibbs R."/>
        </authorList>
    </citation>
    <scope>NUCLEOTIDE SEQUENCE [LARGE SCALE GENOMIC DNA]</scope>
    <source>
        <strain evidence="15 16">ATCC 43531</strain>
    </source>
</reference>
<dbReference type="EMBL" id="ACLA01000002">
    <property type="protein sequence ID" value="EEQ49589.1"/>
    <property type="molecule type" value="Genomic_DNA"/>
</dbReference>
<evidence type="ECO:0000256" key="12">
    <source>
        <dbReference type="ARBA" id="ARBA00047283"/>
    </source>
</evidence>